<evidence type="ECO:0000256" key="1">
    <source>
        <dbReference type="ARBA" id="ARBA00004613"/>
    </source>
</evidence>
<dbReference type="InterPro" id="IPR029052">
    <property type="entry name" value="Metallo-depent_PP-like"/>
</dbReference>
<evidence type="ECO:0000256" key="7">
    <source>
        <dbReference type="ARBA" id="ARBA00022801"/>
    </source>
</evidence>
<feature type="domain" description="5'-Nucleotidase C-terminal" evidence="9">
    <location>
        <begin position="421"/>
        <end position="587"/>
    </location>
</feature>
<dbReference type="GO" id="GO:0005886">
    <property type="term" value="C:plasma membrane"/>
    <property type="evidence" value="ECO:0007669"/>
    <property type="project" value="TreeGrafter"/>
</dbReference>
<dbReference type="PRINTS" id="PR01607">
    <property type="entry name" value="APYRASEFAMLY"/>
</dbReference>
<sequence>MKQFRQLTVALWEGNPVFLDANVPEDPAVMSALEPFRMEVETLGNRTVAVAEVDMSRQDCVTGECLLGTLITDSMVRAFFPVYNAIALQNRGGIRGDLQAGTVTYKQLFEVLPFENRLYSMLLRGIHIMRVLEYSVSTATVSNGTVQAWDLLQVSGLRATYRINNPPGRRLVSLEVLCQQCSGEVYEPVNPFREYRVVTLGRFDFFHGLEGLNPFMETSETPIVLTNVDNSAEQSFINFERSVVVERSGRRIGILGVIRPDVSAIGNPGNLTFSDPVEAVREESARLAADGVDIVIVLSYYGHNSERRMARNCGPHVDLIVGGNSNTVLFNGDATDFPLEVEGDYPTVEFQPDGRRVLVVQAGSYGRLVGNLTLFFDEDGEIEQWEGNPVFLDANVPEDPVVMSALEPFRMEVETLGNRTVAVAEVDMSRQDCVTGECLLGTLITDSMVRAFFPVYNAIALQNRGGIRGDLQAGTVTYKQLFEVLPFENRLYSMLLRGNHIMTVLEDSVRTATVNNGTVQARDLLQVSGLRATYRINNPPGRRLVSLEVLCQQCSGEVYEPVNPFREYRVVVTDFLAEGGDRFAAFVRYGMDLQQGPVDLDAFEEYVEGRSPLRDETGGRIRFCSGEVYEPVNPFREYRVVVSEFLAEGGDLFATFPRDGMDLQQGPIDLEAFEEYVERRSPLRDEAGGRIRFVF</sequence>
<evidence type="ECO:0000259" key="9">
    <source>
        <dbReference type="Pfam" id="PF02872"/>
    </source>
</evidence>
<dbReference type="SUPFAM" id="SSF56300">
    <property type="entry name" value="Metallo-dependent phosphatases"/>
    <property type="match status" value="1"/>
</dbReference>
<dbReference type="GO" id="GO:0046872">
    <property type="term" value="F:metal ion binding"/>
    <property type="evidence" value="ECO:0007669"/>
    <property type="project" value="UniProtKB-KW"/>
</dbReference>
<name>A0A182HM57_ANOAR</name>
<dbReference type="PANTHER" id="PTHR11575">
    <property type="entry name" value="5'-NUCLEOTIDASE-RELATED"/>
    <property type="match status" value="1"/>
</dbReference>
<dbReference type="GO" id="GO:0006196">
    <property type="term" value="P:AMP catabolic process"/>
    <property type="evidence" value="ECO:0007669"/>
    <property type="project" value="TreeGrafter"/>
</dbReference>
<dbReference type="EMBL" id="APCN01004358">
    <property type="status" value="NOT_ANNOTATED_CDS"/>
    <property type="molecule type" value="Genomic_DNA"/>
</dbReference>
<evidence type="ECO:0000256" key="6">
    <source>
        <dbReference type="ARBA" id="ARBA00022741"/>
    </source>
</evidence>
<dbReference type="EnsemblMetazoa" id="AARA002343-RA">
    <property type="protein sequence ID" value="AARA002343-PA"/>
    <property type="gene ID" value="AARA002343"/>
</dbReference>
<evidence type="ECO:0000313" key="10">
    <source>
        <dbReference type="EnsemblMetazoa" id="AARA002343-PA"/>
    </source>
</evidence>
<dbReference type="SUPFAM" id="SSF55816">
    <property type="entry name" value="5'-nucleotidase (syn. UDP-sugar hydrolase), C-terminal domain"/>
    <property type="match status" value="3"/>
</dbReference>
<evidence type="ECO:0000256" key="4">
    <source>
        <dbReference type="ARBA" id="ARBA00022723"/>
    </source>
</evidence>
<dbReference type="VEuPathDB" id="VectorBase:AARA002343"/>
<reference evidence="10" key="1">
    <citation type="submission" date="2022-08" db="UniProtKB">
        <authorList>
            <consortium name="EnsemblMetazoa"/>
        </authorList>
    </citation>
    <scope>IDENTIFICATION</scope>
    <source>
        <strain evidence="10">Dongola</strain>
    </source>
</reference>
<dbReference type="InterPro" id="IPR006179">
    <property type="entry name" value="5_nucleotidase/apyrase"/>
</dbReference>
<dbReference type="VEuPathDB" id="VectorBase:AARA21_007007"/>
<evidence type="ECO:0000256" key="5">
    <source>
        <dbReference type="ARBA" id="ARBA00022729"/>
    </source>
</evidence>
<keyword evidence="11" id="KW-1185">Reference proteome</keyword>
<dbReference type="GO" id="GO:0008253">
    <property type="term" value="F:5'-nucleotidase activity"/>
    <property type="evidence" value="ECO:0007669"/>
    <property type="project" value="TreeGrafter"/>
</dbReference>
<dbReference type="VEuPathDB" id="VectorBase:AARA21_001156"/>
<dbReference type="InterPro" id="IPR008334">
    <property type="entry name" value="5'-Nucleotdase_C"/>
</dbReference>
<dbReference type="Pfam" id="PF02872">
    <property type="entry name" value="5_nucleotid_C"/>
    <property type="match status" value="2"/>
</dbReference>
<dbReference type="Gene3D" id="3.90.780.10">
    <property type="entry name" value="5'-Nucleotidase, C-terminal domain"/>
    <property type="match status" value="3"/>
</dbReference>
<proteinExistence type="inferred from homology"/>
<feature type="domain" description="5'-Nucleotidase C-terminal" evidence="9">
    <location>
        <begin position="48"/>
        <end position="199"/>
    </location>
</feature>
<keyword evidence="6 8" id="KW-0547">Nucleotide-binding</keyword>
<dbReference type="EMBL" id="APCN01004357">
    <property type="status" value="NOT_ANNOTATED_CDS"/>
    <property type="molecule type" value="Genomic_DNA"/>
</dbReference>
<dbReference type="FunFam" id="3.90.780.10:FF:000004">
    <property type="entry name" value="UDP-sugar hydrolase, putative"/>
    <property type="match status" value="1"/>
</dbReference>
<evidence type="ECO:0000256" key="2">
    <source>
        <dbReference type="ARBA" id="ARBA00006654"/>
    </source>
</evidence>
<dbReference type="Gene3D" id="3.60.21.10">
    <property type="match status" value="1"/>
</dbReference>
<dbReference type="PANTHER" id="PTHR11575:SF32">
    <property type="entry name" value="APYRASE-LIKE PROTEIN"/>
    <property type="match status" value="1"/>
</dbReference>
<keyword evidence="3" id="KW-0964">Secreted</keyword>
<keyword evidence="4" id="KW-0479">Metal-binding</keyword>
<protein>
    <recommendedName>
        <fullName evidence="9">5'-Nucleotidase C-terminal domain-containing protein</fullName>
    </recommendedName>
</protein>
<dbReference type="GO" id="GO:0000166">
    <property type="term" value="F:nucleotide binding"/>
    <property type="evidence" value="ECO:0007669"/>
    <property type="project" value="UniProtKB-KW"/>
</dbReference>
<evidence type="ECO:0000313" key="11">
    <source>
        <dbReference type="Proteomes" id="UP000075840"/>
    </source>
</evidence>
<dbReference type="InterPro" id="IPR036907">
    <property type="entry name" value="5'-Nucleotdase_C_sf"/>
</dbReference>
<keyword evidence="5" id="KW-0732">Signal</keyword>
<dbReference type="AlphaFoldDB" id="A0A182HM57"/>
<comment type="subcellular location">
    <subcellularLocation>
        <location evidence="1">Secreted</location>
    </subcellularLocation>
</comment>
<evidence type="ECO:0000256" key="8">
    <source>
        <dbReference type="RuleBase" id="RU362119"/>
    </source>
</evidence>
<accession>A0A182HM57</accession>
<evidence type="ECO:0000256" key="3">
    <source>
        <dbReference type="ARBA" id="ARBA00022525"/>
    </source>
</evidence>
<dbReference type="Proteomes" id="UP000075840">
    <property type="component" value="Unassembled WGS sequence"/>
</dbReference>
<organism evidence="10 11">
    <name type="scientific">Anopheles arabiensis</name>
    <name type="common">Mosquito</name>
    <dbReference type="NCBI Taxonomy" id="7173"/>
    <lineage>
        <taxon>Eukaryota</taxon>
        <taxon>Metazoa</taxon>
        <taxon>Ecdysozoa</taxon>
        <taxon>Arthropoda</taxon>
        <taxon>Hexapoda</taxon>
        <taxon>Insecta</taxon>
        <taxon>Pterygota</taxon>
        <taxon>Neoptera</taxon>
        <taxon>Endopterygota</taxon>
        <taxon>Diptera</taxon>
        <taxon>Nematocera</taxon>
        <taxon>Culicoidea</taxon>
        <taxon>Culicidae</taxon>
        <taxon>Anophelinae</taxon>
        <taxon>Anopheles</taxon>
    </lineage>
</organism>
<dbReference type="GO" id="GO:0005576">
    <property type="term" value="C:extracellular region"/>
    <property type="evidence" value="ECO:0007669"/>
    <property type="project" value="UniProtKB-SubCell"/>
</dbReference>
<comment type="similarity">
    <text evidence="2 8">Belongs to the 5'-nucleotidase family.</text>
</comment>
<keyword evidence="7 8" id="KW-0378">Hydrolase</keyword>